<gene>
    <name evidence="1" type="ORF">ACFO5I_10510</name>
</gene>
<reference evidence="2" key="1">
    <citation type="journal article" date="2019" name="Int. J. Syst. Evol. Microbiol.">
        <title>The Global Catalogue of Microorganisms (GCM) 10K type strain sequencing project: providing services to taxonomists for standard genome sequencing and annotation.</title>
        <authorList>
            <consortium name="The Broad Institute Genomics Platform"/>
            <consortium name="The Broad Institute Genome Sequencing Center for Infectious Disease"/>
            <person name="Wu L."/>
            <person name="Ma J."/>
        </authorList>
    </citation>
    <scope>NUCLEOTIDE SEQUENCE [LARGE SCALE GENOMIC DNA]</scope>
    <source>
        <strain evidence="2">CGMCC 1.19032</strain>
    </source>
</reference>
<evidence type="ECO:0000313" key="2">
    <source>
        <dbReference type="Proteomes" id="UP001595969"/>
    </source>
</evidence>
<organism evidence="1 2">
    <name type="scientific">Enterococcus lemanii</name>
    <dbReference type="NCBI Taxonomy" id="1159752"/>
    <lineage>
        <taxon>Bacteria</taxon>
        <taxon>Bacillati</taxon>
        <taxon>Bacillota</taxon>
        <taxon>Bacilli</taxon>
        <taxon>Lactobacillales</taxon>
        <taxon>Enterococcaceae</taxon>
        <taxon>Enterococcus</taxon>
    </lineage>
</organism>
<dbReference type="EMBL" id="JBHSGS010000057">
    <property type="protein sequence ID" value="MFC4720158.1"/>
    <property type="molecule type" value="Genomic_DNA"/>
</dbReference>
<comment type="caution">
    <text evidence="1">The sequence shown here is derived from an EMBL/GenBank/DDBJ whole genome shotgun (WGS) entry which is preliminary data.</text>
</comment>
<protein>
    <submittedName>
        <fullName evidence="1">Uncharacterized protein</fullName>
    </submittedName>
</protein>
<evidence type="ECO:0000313" key="1">
    <source>
        <dbReference type="EMBL" id="MFC4720158.1"/>
    </source>
</evidence>
<name>A0ABV9MZP9_9ENTE</name>
<dbReference type="RefSeq" id="WP_204653684.1">
    <property type="nucleotide sequence ID" value="NZ_JAFBFD010000012.1"/>
</dbReference>
<keyword evidence="2" id="KW-1185">Reference proteome</keyword>
<sequence length="73" mass="9197">MSLIYETNEWEGYGKNNYYWNEYRLEGNEVVKYKCNRQKFFDGNENSWHESEEEKERWDVDDDDLPEWLKQYI</sequence>
<accession>A0ABV9MZP9</accession>
<proteinExistence type="predicted"/>
<dbReference type="Proteomes" id="UP001595969">
    <property type="component" value="Unassembled WGS sequence"/>
</dbReference>